<evidence type="ECO:0000256" key="4">
    <source>
        <dbReference type="ARBA" id="ARBA00022989"/>
    </source>
</evidence>
<evidence type="ECO:0000256" key="3">
    <source>
        <dbReference type="ARBA" id="ARBA00022692"/>
    </source>
</evidence>
<feature type="transmembrane region" description="Helical" evidence="6">
    <location>
        <begin position="39"/>
        <end position="59"/>
    </location>
</feature>
<reference evidence="8" key="1">
    <citation type="journal article" date="2019" name="Int. J. Syst. Evol. Microbiol.">
        <title>The Global Catalogue of Microorganisms (GCM) 10K type strain sequencing project: providing services to taxonomists for standard genome sequencing and annotation.</title>
        <authorList>
            <consortium name="The Broad Institute Genomics Platform"/>
            <consortium name="The Broad Institute Genome Sequencing Center for Infectious Disease"/>
            <person name="Wu L."/>
            <person name="Ma J."/>
        </authorList>
    </citation>
    <scope>NUCLEOTIDE SEQUENCE [LARGE SCALE GENOMIC DNA]</scope>
    <source>
        <strain evidence="8">CGMCC 1.15180</strain>
    </source>
</reference>
<feature type="transmembrane region" description="Helical" evidence="6">
    <location>
        <begin position="352"/>
        <end position="373"/>
    </location>
</feature>
<dbReference type="Pfam" id="PF13440">
    <property type="entry name" value="Polysacc_synt_3"/>
    <property type="match status" value="1"/>
</dbReference>
<organism evidence="7 8">
    <name type="scientific">Belliella marina</name>
    <dbReference type="NCBI Taxonomy" id="1644146"/>
    <lineage>
        <taxon>Bacteria</taxon>
        <taxon>Pseudomonadati</taxon>
        <taxon>Bacteroidota</taxon>
        <taxon>Cytophagia</taxon>
        <taxon>Cytophagales</taxon>
        <taxon>Cyclobacteriaceae</taxon>
        <taxon>Belliella</taxon>
    </lineage>
</organism>
<feature type="transmembrane region" description="Helical" evidence="6">
    <location>
        <begin position="145"/>
        <end position="165"/>
    </location>
</feature>
<evidence type="ECO:0000313" key="7">
    <source>
        <dbReference type="EMBL" id="MFD2036802.1"/>
    </source>
</evidence>
<feature type="transmembrane region" description="Helical" evidence="6">
    <location>
        <begin position="321"/>
        <end position="340"/>
    </location>
</feature>
<feature type="transmembrane region" description="Helical" evidence="6">
    <location>
        <begin position="379"/>
        <end position="399"/>
    </location>
</feature>
<evidence type="ECO:0000256" key="2">
    <source>
        <dbReference type="ARBA" id="ARBA00022475"/>
    </source>
</evidence>
<keyword evidence="2" id="KW-1003">Cell membrane</keyword>
<dbReference type="RefSeq" id="WP_376888201.1">
    <property type="nucleotide sequence ID" value="NZ_JBHUHR010000045.1"/>
</dbReference>
<dbReference type="EMBL" id="JBHUHR010000045">
    <property type="protein sequence ID" value="MFD2036802.1"/>
    <property type="molecule type" value="Genomic_DNA"/>
</dbReference>
<proteinExistence type="predicted"/>
<feature type="transmembrane region" description="Helical" evidence="6">
    <location>
        <begin position="171"/>
        <end position="188"/>
    </location>
</feature>
<feature type="transmembrane region" description="Helical" evidence="6">
    <location>
        <begin position="12"/>
        <end position="33"/>
    </location>
</feature>
<keyword evidence="4 6" id="KW-1133">Transmembrane helix</keyword>
<feature type="transmembrane region" description="Helical" evidence="6">
    <location>
        <begin position="248"/>
        <end position="268"/>
    </location>
</feature>
<feature type="transmembrane region" description="Helical" evidence="6">
    <location>
        <begin position="106"/>
        <end position="125"/>
    </location>
</feature>
<evidence type="ECO:0000256" key="6">
    <source>
        <dbReference type="SAM" id="Phobius"/>
    </source>
</evidence>
<keyword evidence="8" id="KW-1185">Reference proteome</keyword>
<feature type="transmembrane region" description="Helical" evidence="6">
    <location>
        <begin position="80"/>
        <end position="100"/>
    </location>
</feature>
<feature type="transmembrane region" description="Helical" evidence="6">
    <location>
        <begin position="209"/>
        <end position="228"/>
    </location>
</feature>
<name>A0ABW4VR94_9BACT</name>
<evidence type="ECO:0000313" key="8">
    <source>
        <dbReference type="Proteomes" id="UP001597361"/>
    </source>
</evidence>
<dbReference type="PANTHER" id="PTHR30250">
    <property type="entry name" value="PST FAMILY PREDICTED COLANIC ACID TRANSPORTER"/>
    <property type="match status" value="1"/>
</dbReference>
<evidence type="ECO:0000256" key="5">
    <source>
        <dbReference type="ARBA" id="ARBA00023136"/>
    </source>
</evidence>
<protein>
    <submittedName>
        <fullName evidence="7">Flippase</fullName>
    </submittedName>
</protein>
<feature type="transmembrane region" description="Helical" evidence="6">
    <location>
        <begin position="289"/>
        <end position="309"/>
    </location>
</feature>
<keyword evidence="5 6" id="KW-0472">Membrane</keyword>
<comment type="caution">
    <text evidence="7">The sequence shown here is derived from an EMBL/GenBank/DDBJ whole genome shotgun (WGS) entry which is preliminary data.</text>
</comment>
<dbReference type="CDD" id="cd13128">
    <property type="entry name" value="MATE_Wzx_like"/>
    <property type="match status" value="1"/>
</dbReference>
<dbReference type="InterPro" id="IPR050833">
    <property type="entry name" value="Poly_Biosynth_Transport"/>
</dbReference>
<dbReference type="Proteomes" id="UP001597361">
    <property type="component" value="Unassembled WGS sequence"/>
</dbReference>
<gene>
    <name evidence="7" type="ORF">ACFSKL_18500</name>
</gene>
<dbReference type="PANTHER" id="PTHR30250:SF11">
    <property type="entry name" value="O-ANTIGEN TRANSPORTER-RELATED"/>
    <property type="match status" value="1"/>
</dbReference>
<keyword evidence="3 6" id="KW-0812">Transmembrane</keyword>
<accession>A0ABW4VR94</accession>
<sequence>MANFLRDLSSVGVSKILMIIFGLGTSIVVARTLGPEKNGVIAALLVYPSLFMSIGSLGVRQSTTYFLGKGIFSEDRIKTAITQIWAISSILSIVVSYYLMTYFSKSGGNILWVILALIPIPFSLFNTYNSGIFLGKNQIGVFNKINWIPTLIIFVLTVVLVYLLAMGVAGYLIAMVAGPIFIFLILLFKNNFIQAFSIQFDFEVIKKMLGLGMVYATALLVINLNYRIDVILLDNLSVDYEIGIYSKGSGIIQYLWQIPMLLSTIVFARSATSKDDKAYSYKVAQLLRISIFFIGLGSVILVTFSRWIIITMYGDDFVGSISVLQWLLPGVLLLTIFKVMNVDLAGKGKPWISMKAMVPALIVNIALNLFLIPEFGADGAAIGSTISYSLAAILFLHFYSKETSITVKEIFNFKKQDYQFVENLISKVKK</sequence>
<comment type="subcellular location">
    <subcellularLocation>
        <location evidence="1">Cell membrane</location>
        <topology evidence="1">Multi-pass membrane protein</topology>
    </subcellularLocation>
</comment>
<evidence type="ECO:0000256" key="1">
    <source>
        <dbReference type="ARBA" id="ARBA00004651"/>
    </source>
</evidence>